<evidence type="ECO:0000256" key="3">
    <source>
        <dbReference type="ARBA" id="ARBA00022777"/>
    </source>
</evidence>
<gene>
    <name evidence="6" type="ORF">RHSIM_Rhsim06G0209400</name>
</gene>
<dbReference type="Proteomes" id="UP000626092">
    <property type="component" value="Unassembled WGS sequence"/>
</dbReference>
<keyword evidence="4" id="KW-0067">ATP-binding</keyword>
<dbReference type="GO" id="GO:0005524">
    <property type="term" value="F:ATP binding"/>
    <property type="evidence" value="ECO:0007669"/>
    <property type="project" value="UniProtKB-KW"/>
</dbReference>
<dbReference type="InterPro" id="IPR000719">
    <property type="entry name" value="Prot_kinase_dom"/>
</dbReference>
<evidence type="ECO:0000256" key="1">
    <source>
        <dbReference type="ARBA" id="ARBA00022679"/>
    </source>
</evidence>
<name>A0A834LIB2_RHOSS</name>
<protein>
    <recommendedName>
        <fullName evidence="5">Protein kinase domain-containing protein</fullName>
    </recommendedName>
</protein>
<keyword evidence="2" id="KW-0547">Nucleotide-binding</keyword>
<dbReference type="SUPFAM" id="SSF56112">
    <property type="entry name" value="Protein kinase-like (PK-like)"/>
    <property type="match status" value="1"/>
</dbReference>
<evidence type="ECO:0000256" key="4">
    <source>
        <dbReference type="ARBA" id="ARBA00022840"/>
    </source>
</evidence>
<dbReference type="InterPro" id="IPR052059">
    <property type="entry name" value="CR_Ser/Thr_kinase"/>
</dbReference>
<comment type="caution">
    <text evidence="6">The sequence shown here is derived from an EMBL/GenBank/DDBJ whole genome shotgun (WGS) entry which is preliminary data.</text>
</comment>
<evidence type="ECO:0000259" key="5">
    <source>
        <dbReference type="PROSITE" id="PS50011"/>
    </source>
</evidence>
<dbReference type="InterPro" id="IPR011009">
    <property type="entry name" value="Kinase-like_dom_sf"/>
</dbReference>
<organism evidence="6 7">
    <name type="scientific">Rhododendron simsii</name>
    <name type="common">Sims's rhododendron</name>
    <dbReference type="NCBI Taxonomy" id="118357"/>
    <lineage>
        <taxon>Eukaryota</taxon>
        <taxon>Viridiplantae</taxon>
        <taxon>Streptophyta</taxon>
        <taxon>Embryophyta</taxon>
        <taxon>Tracheophyta</taxon>
        <taxon>Spermatophyta</taxon>
        <taxon>Magnoliopsida</taxon>
        <taxon>eudicotyledons</taxon>
        <taxon>Gunneridae</taxon>
        <taxon>Pentapetalae</taxon>
        <taxon>asterids</taxon>
        <taxon>Ericales</taxon>
        <taxon>Ericaceae</taxon>
        <taxon>Ericoideae</taxon>
        <taxon>Rhodoreae</taxon>
        <taxon>Rhododendron</taxon>
    </lineage>
</organism>
<dbReference type="PANTHER" id="PTHR47973">
    <property type="entry name" value="CYSTEINE-RICH RECEPTOR-LIKE PROTEIN KINASE 3"/>
    <property type="match status" value="1"/>
</dbReference>
<dbReference type="EMBL" id="WJXA01000006">
    <property type="protein sequence ID" value="KAF7140787.1"/>
    <property type="molecule type" value="Genomic_DNA"/>
</dbReference>
<proteinExistence type="predicted"/>
<feature type="domain" description="Protein kinase" evidence="5">
    <location>
        <begin position="1"/>
        <end position="141"/>
    </location>
</feature>
<dbReference type="InterPro" id="IPR001245">
    <property type="entry name" value="Ser-Thr/Tyr_kinase_cat_dom"/>
</dbReference>
<accession>A0A834LIB2</accession>
<keyword evidence="1" id="KW-0808">Transferase</keyword>
<dbReference type="OrthoDB" id="4062651at2759"/>
<dbReference type="GO" id="GO:0004672">
    <property type="term" value="F:protein kinase activity"/>
    <property type="evidence" value="ECO:0007669"/>
    <property type="project" value="InterPro"/>
</dbReference>
<dbReference type="AlphaFoldDB" id="A0A834LIB2"/>
<reference evidence="6" key="1">
    <citation type="submission" date="2019-11" db="EMBL/GenBank/DDBJ databases">
        <authorList>
            <person name="Liu Y."/>
            <person name="Hou J."/>
            <person name="Li T.-Q."/>
            <person name="Guan C.-H."/>
            <person name="Wu X."/>
            <person name="Wu H.-Z."/>
            <person name="Ling F."/>
            <person name="Zhang R."/>
            <person name="Shi X.-G."/>
            <person name="Ren J.-P."/>
            <person name="Chen E.-F."/>
            <person name="Sun J.-M."/>
        </authorList>
    </citation>
    <scope>NUCLEOTIDE SEQUENCE</scope>
    <source>
        <strain evidence="6">Adult_tree_wgs_1</strain>
        <tissue evidence="6">Leaves</tissue>
    </source>
</reference>
<evidence type="ECO:0000256" key="2">
    <source>
        <dbReference type="ARBA" id="ARBA00022741"/>
    </source>
</evidence>
<keyword evidence="3" id="KW-0418">Kinase</keyword>
<dbReference type="Gene3D" id="1.10.510.10">
    <property type="entry name" value="Transferase(Phosphotransferase) domain 1"/>
    <property type="match status" value="1"/>
</dbReference>
<keyword evidence="7" id="KW-1185">Reference proteome</keyword>
<evidence type="ECO:0000313" key="7">
    <source>
        <dbReference type="Proteomes" id="UP000626092"/>
    </source>
</evidence>
<sequence>MKFWNENLLKQPKRHRFFFERFKQLKSIKTREILVQHPKSAFARFCSGTIGYLAPEMCKGLHISVKADIYSFGVVILETICGRKNVDESMPLVDIVQTMAEEDQLYNLIDDRDEDIWLHKEEAIKILKIGLWCLQTVYQWS</sequence>
<evidence type="ECO:0000313" key="6">
    <source>
        <dbReference type="EMBL" id="KAF7140787.1"/>
    </source>
</evidence>
<dbReference type="PROSITE" id="PS50011">
    <property type="entry name" value="PROTEIN_KINASE_DOM"/>
    <property type="match status" value="1"/>
</dbReference>
<dbReference type="Pfam" id="PF07714">
    <property type="entry name" value="PK_Tyr_Ser-Thr"/>
    <property type="match status" value="1"/>
</dbReference>